<organism evidence="3 4">
    <name type="scientific">Flavobacterium araucananum</name>
    <dbReference type="NCBI Taxonomy" id="946678"/>
    <lineage>
        <taxon>Bacteria</taxon>
        <taxon>Pseudomonadati</taxon>
        <taxon>Bacteroidota</taxon>
        <taxon>Flavobacteriia</taxon>
        <taxon>Flavobacteriales</taxon>
        <taxon>Flavobacteriaceae</taxon>
        <taxon>Flavobacterium</taxon>
    </lineage>
</organism>
<dbReference type="SUPFAM" id="SSF53474">
    <property type="entry name" value="alpha/beta-Hydrolases"/>
    <property type="match status" value="1"/>
</dbReference>
<dbReference type="SUPFAM" id="SSF82171">
    <property type="entry name" value="DPP6 N-terminal domain-like"/>
    <property type="match status" value="1"/>
</dbReference>
<dbReference type="InterPro" id="IPR001375">
    <property type="entry name" value="Peptidase_S9_cat"/>
</dbReference>
<dbReference type="Pfam" id="PF00326">
    <property type="entry name" value="Peptidase_S9"/>
    <property type="match status" value="1"/>
</dbReference>
<dbReference type="AlphaFoldDB" id="A0A227PGE7"/>
<reference evidence="3 4" key="1">
    <citation type="submission" date="2016-11" db="EMBL/GenBank/DDBJ databases">
        <title>Whole genomes of Flavobacteriaceae.</title>
        <authorList>
            <person name="Stine C."/>
            <person name="Li C."/>
            <person name="Tadesse D."/>
        </authorList>
    </citation>
    <scope>NUCLEOTIDE SEQUENCE [LARGE SCALE GENOMIC DNA]</scope>
    <source>
        <strain evidence="3 4">DSM 24704</strain>
    </source>
</reference>
<comment type="caution">
    <text evidence="3">The sequence shown here is derived from an EMBL/GenBank/DDBJ whole genome shotgun (WGS) entry which is preliminary data.</text>
</comment>
<feature type="domain" description="Peptidase S9 prolyl oligopeptidase catalytic" evidence="2">
    <location>
        <begin position="683"/>
        <end position="857"/>
    </location>
</feature>
<dbReference type="EMBL" id="MUGS01000005">
    <property type="protein sequence ID" value="OXG08633.1"/>
    <property type="molecule type" value="Genomic_DNA"/>
</dbReference>
<dbReference type="Gene3D" id="2.120.10.30">
    <property type="entry name" value="TolB, C-terminal domain"/>
    <property type="match status" value="1"/>
</dbReference>
<accession>A0A227PGE7</accession>
<evidence type="ECO:0000313" key="3">
    <source>
        <dbReference type="EMBL" id="OXG08633.1"/>
    </source>
</evidence>
<dbReference type="InterPro" id="IPR029058">
    <property type="entry name" value="AB_hydrolase_fold"/>
</dbReference>
<dbReference type="PROSITE" id="PS51257">
    <property type="entry name" value="PROKAR_LIPOPROTEIN"/>
    <property type="match status" value="1"/>
</dbReference>
<dbReference type="GO" id="GO:0004252">
    <property type="term" value="F:serine-type endopeptidase activity"/>
    <property type="evidence" value="ECO:0007669"/>
    <property type="project" value="TreeGrafter"/>
</dbReference>
<dbReference type="PANTHER" id="PTHR42776:SF27">
    <property type="entry name" value="DIPEPTIDYL PEPTIDASE FAMILY MEMBER 6"/>
    <property type="match status" value="1"/>
</dbReference>
<keyword evidence="4" id="KW-1185">Reference proteome</keyword>
<proteinExistence type="predicted"/>
<dbReference type="Proteomes" id="UP000214684">
    <property type="component" value="Unassembled WGS sequence"/>
</dbReference>
<dbReference type="PANTHER" id="PTHR42776">
    <property type="entry name" value="SERINE PEPTIDASE S9 FAMILY MEMBER"/>
    <property type="match status" value="1"/>
</dbReference>
<protein>
    <recommendedName>
        <fullName evidence="2">Peptidase S9 prolyl oligopeptidase catalytic domain-containing protein</fullName>
    </recommendedName>
</protein>
<gene>
    <name evidence="3" type="ORF">B0A64_04185</name>
</gene>
<evidence type="ECO:0000313" key="4">
    <source>
        <dbReference type="Proteomes" id="UP000214684"/>
    </source>
</evidence>
<dbReference type="GO" id="GO:0006508">
    <property type="term" value="P:proteolysis"/>
    <property type="evidence" value="ECO:0007669"/>
    <property type="project" value="InterPro"/>
</dbReference>
<evidence type="ECO:0000259" key="2">
    <source>
        <dbReference type="Pfam" id="PF00326"/>
    </source>
</evidence>
<evidence type="ECO:0000256" key="1">
    <source>
        <dbReference type="ARBA" id="ARBA00022801"/>
    </source>
</evidence>
<dbReference type="InterPro" id="IPR011042">
    <property type="entry name" value="6-blade_b-propeller_TolB-like"/>
</dbReference>
<dbReference type="Gene3D" id="3.40.50.1820">
    <property type="entry name" value="alpha/beta hydrolase"/>
    <property type="match status" value="1"/>
</dbReference>
<name>A0A227PGE7_9FLAO</name>
<keyword evidence="1" id="KW-0378">Hydrolase</keyword>
<sequence>MRGLYFQMLLIVTGCCIIQQPVLAQDKTLKKRYTRELDSLWSKNVYINALSNDGQWIAFEEAYHNKQSTLYLRNTRGTTSLKFATSGIFNFSNNNKWFAYTTPDNKLKVIDLSNLHEEVYNDIQSFSFSYTGNFIAANAVKPDISASLLVIDLVHNNSRSFSNAGDCVWHPNADLLAAQFMSEKSGESVLIDAVKLQYHVIYKYQNSVCFDLKWTGSGNALTFLETAGHQHKIHFYDVVKKEHKMLDNDVLNKHFLNAVISNRGLSISDDGNNVFFYRKSSREVPDIEAMEAWDTDEPWIYPQMKDYKKNELPFLLTAWDVRSDRILEIADKETPSALFNPNHPYSLVFNKLVYEPQYRQFLEADIYSINNKSGKKQLVIKKQSIQPELIALSPKGNYVAYFNDSNWWIFNVKTRESENVTSKLKEAFRDVKGSWTNENIPFGSPGWSEDENLILYDQYDIWLMDPTGMKYQKITSGRAKKIKFRINRDSRRNDAKYLSHFSKNTGISFDLDKGILLDMTGEDFSSGFAFFKKKTGVKELCFAPIKVDEPLISLNKNILAFKTYRYNLPPSIHVLELNNKLSKILYQSNTALLDYDLGQDQVVHYPGQDGDMQKGVLIYPANFQAGRKYPMIVYIYEQTAEFVNSYNSPTQYSYTGFNILNFVTKDYFVLLPDIIYRQQNPGYSALQSVRAAVSEVLKNKSVDKNRIGLIGHSFGGYETAYIATQSNIFAAAVAGAPVTDLVSWYHDVAWDWKRDQMWRIESQQYRMGASFYDLKEQYNKNSPLYNVQQLNTPLLLWAGKEDYNVNWSQSIYMHMAMKRLHKKGKLLLFKNEGHNIMNLDNQELLSKEIEEWFDTFCKKGME</sequence>